<keyword evidence="2" id="KW-1185">Reference proteome</keyword>
<comment type="caution">
    <text evidence="1">The sequence shown here is derived from an EMBL/GenBank/DDBJ whole genome shotgun (WGS) entry which is preliminary data.</text>
</comment>
<organism evidence="1 2">
    <name type="scientific">Hohenbuehelia grisea</name>
    <dbReference type="NCBI Taxonomy" id="104357"/>
    <lineage>
        <taxon>Eukaryota</taxon>
        <taxon>Fungi</taxon>
        <taxon>Dikarya</taxon>
        <taxon>Basidiomycota</taxon>
        <taxon>Agaricomycotina</taxon>
        <taxon>Agaricomycetes</taxon>
        <taxon>Agaricomycetidae</taxon>
        <taxon>Agaricales</taxon>
        <taxon>Pleurotineae</taxon>
        <taxon>Pleurotaceae</taxon>
        <taxon>Hohenbuehelia</taxon>
    </lineage>
</organism>
<dbReference type="EMBL" id="JASNQZ010000006">
    <property type="protein sequence ID" value="KAL0955453.1"/>
    <property type="molecule type" value="Genomic_DNA"/>
</dbReference>
<gene>
    <name evidence="1" type="ORF">HGRIS_001695</name>
</gene>
<dbReference type="Proteomes" id="UP001556367">
    <property type="component" value="Unassembled WGS sequence"/>
</dbReference>
<accession>A0ABR3JJ59</accession>
<evidence type="ECO:0000313" key="2">
    <source>
        <dbReference type="Proteomes" id="UP001556367"/>
    </source>
</evidence>
<sequence length="74" mass="8200">MEMRWAKSERDLPYVHFLSATPRIVVVTIAVLCMSWAAGSLSDASSPSESSLPPTRLCFVITSLFNKTVINLKK</sequence>
<proteinExistence type="predicted"/>
<protein>
    <submittedName>
        <fullName evidence="1">Uncharacterized protein</fullName>
    </submittedName>
</protein>
<reference evidence="2" key="1">
    <citation type="submission" date="2024-06" db="EMBL/GenBank/DDBJ databases">
        <title>Multi-omics analyses provide insights into the biosynthesis of the anticancer antibiotic pleurotin in Hohenbuehelia grisea.</title>
        <authorList>
            <person name="Weaver J.A."/>
            <person name="Alberti F."/>
        </authorList>
    </citation>
    <scope>NUCLEOTIDE SEQUENCE [LARGE SCALE GENOMIC DNA]</scope>
    <source>
        <strain evidence="2">T-177</strain>
    </source>
</reference>
<name>A0ABR3JJ59_9AGAR</name>
<evidence type="ECO:0000313" key="1">
    <source>
        <dbReference type="EMBL" id="KAL0955453.1"/>
    </source>
</evidence>